<dbReference type="Gene3D" id="3.40.50.1820">
    <property type="entry name" value="alpha/beta hydrolase"/>
    <property type="match status" value="1"/>
</dbReference>
<comment type="catalytic activity">
    <reaction evidence="7">
        <text>S-formylglutathione + H2O = formate + glutathione + H(+)</text>
        <dbReference type="Rhea" id="RHEA:14961"/>
        <dbReference type="ChEBI" id="CHEBI:15377"/>
        <dbReference type="ChEBI" id="CHEBI:15378"/>
        <dbReference type="ChEBI" id="CHEBI:15740"/>
        <dbReference type="ChEBI" id="CHEBI:57688"/>
        <dbReference type="ChEBI" id="CHEBI:57925"/>
        <dbReference type="EC" id="3.1.2.12"/>
    </reaction>
</comment>
<dbReference type="AlphaFoldDB" id="A0AAE1UMS7"/>
<dbReference type="SUPFAM" id="SSF53474">
    <property type="entry name" value="alpha/beta-Hydrolases"/>
    <property type="match status" value="1"/>
</dbReference>
<proteinExistence type="inferred from homology"/>
<dbReference type="PANTHER" id="PTHR10061:SF0">
    <property type="entry name" value="S-FORMYLGLUTATHIONE HYDROLASE"/>
    <property type="match status" value="1"/>
</dbReference>
<keyword evidence="5 7" id="KW-0378">Hydrolase</keyword>
<gene>
    <name evidence="8" type="ORF">RND71_044248</name>
</gene>
<comment type="subcellular location">
    <subcellularLocation>
        <location evidence="7">Cytoplasm</location>
    </subcellularLocation>
</comment>
<evidence type="ECO:0000313" key="9">
    <source>
        <dbReference type="Proteomes" id="UP001291623"/>
    </source>
</evidence>
<evidence type="ECO:0000256" key="5">
    <source>
        <dbReference type="ARBA" id="ARBA00022801"/>
    </source>
</evidence>
<dbReference type="FunFam" id="3.40.50.1820:FF:000002">
    <property type="entry name" value="S-formylglutathione hydrolase"/>
    <property type="match status" value="1"/>
</dbReference>
<comment type="similarity">
    <text evidence="1 7">Belongs to the esterase D family.</text>
</comment>
<name>A0AAE1UMS7_9SOLA</name>
<keyword evidence="7" id="KW-0963">Cytoplasm</keyword>
<feature type="active site" description="Charge relay system" evidence="6">
    <location>
        <position position="156"/>
    </location>
</feature>
<evidence type="ECO:0000256" key="4">
    <source>
        <dbReference type="ARBA" id="ARBA00022487"/>
    </source>
</evidence>
<dbReference type="NCBIfam" id="TIGR02821">
    <property type="entry name" value="fghA_ester_D"/>
    <property type="match status" value="1"/>
</dbReference>
<evidence type="ECO:0000256" key="1">
    <source>
        <dbReference type="ARBA" id="ARBA00005622"/>
    </source>
</evidence>
<sequence length="291" mass="33042">MYDLREESSSKCWGGYQKVYSHFSKELNCRMNFGIYLPEFLLNSNNKEKAPVLYYLSGLTCTEQNFIIKSGFQRYASELKLIVVNPDTSPRGCNIEGEDTDWDFGTGAGFYVDSLTEKFKNNYRMYSYVTKELIQLVEDNFGDFIIKGCRAISGHSMGGHGALISALKNPGLFKCAAAFAPISNPINCLWGKKCFSGYLGEENKNLWANYDASELVAKYKGPDLKIRIDQGADDPYLNDQLKVDNFVKACQKSNVPINYYLHEGFDHGYFFVSTFIPDHFSHISKILYSKN</sequence>
<dbReference type="EMBL" id="JAVYJV010000131">
    <property type="protein sequence ID" value="KAK4336532.1"/>
    <property type="molecule type" value="Genomic_DNA"/>
</dbReference>
<dbReference type="InterPro" id="IPR029058">
    <property type="entry name" value="AB_hydrolase_fold"/>
</dbReference>
<evidence type="ECO:0000313" key="8">
    <source>
        <dbReference type="EMBL" id="KAK4336532.1"/>
    </source>
</evidence>
<feature type="active site" description="Charge relay system" evidence="6">
    <location>
        <position position="234"/>
    </location>
</feature>
<evidence type="ECO:0000256" key="6">
    <source>
        <dbReference type="PIRSR" id="PIRSR614186-1"/>
    </source>
</evidence>
<keyword evidence="4 7" id="KW-0719">Serine esterase</keyword>
<dbReference type="GO" id="GO:0052689">
    <property type="term" value="F:carboxylic ester hydrolase activity"/>
    <property type="evidence" value="ECO:0007669"/>
    <property type="project" value="UniProtKB-KW"/>
</dbReference>
<keyword evidence="9" id="KW-1185">Reference proteome</keyword>
<feature type="active site" description="Charge relay system" evidence="6">
    <location>
        <position position="267"/>
    </location>
</feature>
<evidence type="ECO:0000256" key="2">
    <source>
        <dbReference type="ARBA" id="ARBA00012479"/>
    </source>
</evidence>
<evidence type="ECO:0000256" key="7">
    <source>
        <dbReference type="RuleBase" id="RU363068"/>
    </source>
</evidence>
<evidence type="ECO:0000256" key="3">
    <source>
        <dbReference type="ARBA" id="ARBA00016774"/>
    </source>
</evidence>
<comment type="function">
    <text evidence="7">Serine hydrolase involved in the detoxification of formaldehyde.</text>
</comment>
<dbReference type="GO" id="GO:0046294">
    <property type="term" value="P:formaldehyde catabolic process"/>
    <property type="evidence" value="ECO:0007669"/>
    <property type="project" value="InterPro"/>
</dbReference>
<dbReference type="PANTHER" id="PTHR10061">
    <property type="entry name" value="S-FORMYLGLUTATHIONE HYDROLASE"/>
    <property type="match status" value="1"/>
</dbReference>
<dbReference type="InterPro" id="IPR000801">
    <property type="entry name" value="Esterase-like"/>
</dbReference>
<dbReference type="InterPro" id="IPR014186">
    <property type="entry name" value="S-formylglutathione_hydrol"/>
</dbReference>
<comment type="caution">
    <text evidence="8">The sequence shown here is derived from an EMBL/GenBank/DDBJ whole genome shotgun (WGS) entry which is preliminary data.</text>
</comment>
<reference evidence="8" key="1">
    <citation type="submission" date="2023-12" db="EMBL/GenBank/DDBJ databases">
        <title>Genome assembly of Anisodus tanguticus.</title>
        <authorList>
            <person name="Wang Y.-J."/>
        </authorList>
    </citation>
    <scope>NUCLEOTIDE SEQUENCE</scope>
    <source>
        <strain evidence="8">KB-2021</strain>
        <tissue evidence="8">Leaf</tissue>
    </source>
</reference>
<dbReference type="Pfam" id="PF00756">
    <property type="entry name" value="Esterase"/>
    <property type="match status" value="1"/>
</dbReference>
<dbReference type="GO" id="GO:0018738">
    <property type="term" value="F:S-formylglutathione hydrolase activity"/>
    <property type="evidence" value="ECO:0007669"/>
    <property type="project" value="UniProtKB-EC"/>
</dbReference>
<organism evidence="8 9">
    <name type="scientific">Anisodus tanguticus</name>
    <dbReference type="NCBI Taxonomy" id="243964"/>
    <lineage>
        <taxon>Eukaryota</taxon>
        <taxon>Viridiplantae</taxon>
        <taxon>Streptophyta</taxon>
        <taxon>Embryophyta</taxon>
        <taxon>Tracheophyta</taxon>
        <taxon>Spermatophyta</taxon>
        <taxon>Magnoliopsida</taxon>
        <taxon>eudicotyledons</taxon>
        <taxon>Gunneridae</taxon>
        <taxon>Pentapetalae</taxon>
        <taxon>asterids</taxon>
        <taxon>lamiids</taxon>
        <taxon>Solanales</taxon>
        <taxon>Solanaceae</taxon>
        <taxon>Solanoideae</taxon>
        <taxon>Hyoscyameae</taxon>
        <taxon>Anisodus</taxon>
    </lineage>
</organism>
<dbReference type="Proteomes" id="UP001291623">
    <property type="component" value="Unassembled WGS sequence"/>
</dbReference>
<accession>A0AAE1UMS7</accession>
<dbReference type="EC" id="3.1.2.12" evidence="2 7"/>
<dbReference type="GO" id="GO:0005829">
    <property type="term" value="C:cytosol"/>
    <property type="evidence" value="ECO:0007669"/>
    <property type="project" value="TreeGrafter"/>
</dbReference>
<protein>
    <recommendedName>
        <fullName evidence="3 7">S-formylglutathione hydrolase</fullName>
        <ecNumber evidence="2 7">3.1.2.12</ecNumber>
    </recommendedName>
</protein>